<dbReference type="PANTHER" id="PTHR43566:SF2">
    <property type="entry name" value="DUF4143 DOMAIN-CONTAINING PROTEIN"/>
    <property type="match status" value="1"/>
</dbReference>
<sequence length="420" mass="46072">MRKAGEYVPRRADQLVLDALTDTRVVVINGARQVGKSTLAELVLRNSGDGVARFLDDPVIRAAAAEDPVRFIRHDGLMLIDEVQRVPDLWLAIKNLVDREPRPGRFLLTGSARLLALRSLPDALPGRSETIELWPLSQGEIDGSDDGFVDAAFALGGDLRSDSIGLRRKDYLDRATRGGYPEAVRRETPRRRQRFFEGYVADLIARDVKQVAHIEQASDMRRLLSLLAGQTAGLLNLSRLASEMSVSAPTVRSYVNILETVFLVRSIPAWSANVTTRAVATPKLVFVDSGLAHSLTGSLSDGPVGGLLENFVLSELARQLTWAQTSARLFHYRDRDQFEVDGVLEDNAGRVIGVEVKAAETVRADDFRGLKLLQRRLGARFRAGFVLYAGSESLSFGPGLTCLPISALWTTSASGEKHES</sequence>
<evidence type="ECO:0000259" key="1">
    <source>
        <dbReference type="Pfam" id="PF13173"/>
    </source>
</evidence>
<organism evidence="3 4">
    <name type="scientific">Micromonospora zhanjiangensis</name>
    <dbReference type="NCBI Taxonomy" id="1522057"/>
    <lineage>
        <taxon>Bacteria</taxon>
        <taxon>Bacillati</taxon>
        <taxon>Actinomycetota</taxon>
        <taxon>Actinomycetes</taxon>
        <taxon>Micromonosporales</taxon>
        <taxon>Micromonosporaceae</taxon>
        <taxon>Micromonospora</taxon>
    </lineage>
</organism>
<evidence type="ECO:0000259" key="2">
    <source>
        <dbReference type="Pfam" id="PF13635"/>
    </source>
</evidence>
<gene>
    <name evidence="3" type="ORF">ACFOX0_16275</name>
</gene>
<dbReference type="PANTHER" id="PTHR43566">
    <property type="entry name" value="CONSERVED PROTEIN"/>
    <property type="match status" value="1"/>
</dbReference>
<keyword evidence="3" id="KW-0547">Nucleotide-binding</keyword>
<protein>
    <submittedName>
        <fullName evidence="3">ATP-binding protein</fullName>
    </submittedName>
</protein>
<dbReference type="SUPFAM" id="SSF52540">
    <property type="entry name" value="P-loop containing nucleoside triphosphate hydrolases"/>
    <property type="match status" value="1"/>
</dbReference>
<reference evidence="4" key="1">
    <citation type="journal article" date="2019" name="Int. J. Syst. Evol. Microbiol.">
        <title>The Global Catalogue of Microorganisms (GCM) 10K type strain sequencing project: providing services to taxonomists for standard genome sequencing and annotation.</title>
        <authorList>
            <consortium name="The Broad Institute Genomics Platform"/>
            <consortium name="The Broad Institute Genome Sequencing Center for Infectious Disease"/>
            <person name="Wu L."/>
            <person name="Ma J."/>
        </authorList>
    </citation>
    <scope>NUCLEOTIDE SEQUENCE [LARGE SCALE GENOMIC DNA]</scope>
    <source>
        <strain evidence="4">2902at01</strain>
    </source>
</reference>
<feature type="domain" description="DUF4143" evidence="2">
    <location>
        <begin position="206"/>
        <end position="358"/>
    </location>
</feature>
<dbReference type="InterPro" id="IPR041682">
    <property type="entry name" value="AAA_14"/>
</dbReference>
<feature type="domain" description="AAA" evidence="1">
    <location>
        <begin position="23"/>
        <end position="141"/>
    </location>
</feature>
<dbReference type="Pfam" id="PF13635">
    <property type="entry name" value="DUF4143"/>
    <property type="match status" value="1"/>
</dbReference>
<evidence type="ECO:0000313" key="4">
    <source>
        <dbReference type="Proteomes" id="UP001595868"/>
    </source>
</evidence>
<accession>A0ABV8KN71</accession>
<dbReference type="Proteomes" id="UP001595868">
    <property type="component" value="Unassembled WGS sequence"/>
</dbReference>
<comment type="caution">
    <text evidence="3">The sequence shown here is derived from an EMBL/GenBank/DDBJ whole genome shotgun (WGS) entry which is preliminary data.</text>
</comment>
<dbReference type="Pfam" id="PF13173">
    <property type="entry name" value="AAA_14"/>
    <property type="match status" value="1"/>
</dbReference>
<keyword evidence="3" id="KW-0067">ATP-binding</keyword>
<keyword evidence="4" id="KW-1185">Reference proteome</keyword>
<dbReference type="InterPro" id="IPR025420">
    <property type="entry name" value="DUF4143"/>
</dbReference>
<dbReference type="InterPro" id="IPR027417">
    <property type="entry name" value="P-loop_NTPase"/>
</dbReference>
<name>A0ABV8KN71_9ACTN</name>
<dbReference type="EMBL" id="JBHSBN010000010">
    <property type="protein sequence ID" value="MFC4107474.1"/>
    <property type="molecule type" value="Genomic_DNA"/>
</dbReference>
<dbReference type="RefSeq" id="WP_377546423.1">
    <property type="nucleotide sequence ID" value="NZ_JBHSBN010000010.1"/>
</dbReference>
<proteinExistence type="predicted"/>
<dbReference type="GO" id="GO:0005524">
    <property type="term" value="F:ATP binding"/>
    <property type="evidence" value="ECO:0007669"/>
    <property type="project" value="UniProtKB-KW"/>
</dbReference>
<evidence type="ECO:0000313" key="3">
    <source>
        <dbReference type="EMBL" id="MFC4107474.1"/>
    </source>
</evidence>